<protein>
    <submittedName>
        <fullName evidence="1">Uncharacterized protein</fullName>
    </submittedName>
</protein>
<dbReference type="EMBL" id="MPUH01000186">
    <property type="protein sequence ID" value="OMJ87114.1"/>
    <property type="molecule type" value="Genomic_DNA"/>
</dbReference>
<dbReference type="Proteomes" id="UP000187209">
    <property type="component" value="Unassembled WGS sequence"/>
</dbReference>
<reference evidence="1 2" key="1">
    <citation type="submission" date="2016-11" db="EMBL/GenBank/DDBJ databases">
        <title>The macronuclear genome of Stentor coeruleus: a giant cell with tiny introns.</title>
        <authorList>
            <person name="Slabodnick M."/>
            <person name="Ruby J.G."/>
            <person name="Reiff S.B."/>
            <person name="Swart E.C."/>
            <person name="Gosai S."/>
            <person name="Prabakaran S."/>
            <person name="Witkowska E."/>
            <person name="Larue G.E."/>
            <person name="Fisher S."/>
            <person name="Freeman R.M."/>
            <person name="Gunawardena J."/>
            <person name="Chu W."/>
            <person name="Stover N.A."/>
            <person name="Gregory B.D."/>
            <person name="Nowacki M."/>
            <person name="Derisi J."/>
            <person name="Roy S.W."/>
            <person name="Marshall W.F."/>
            <person name="Sood P."/>
        </authorList>
    </citation>
    <scope>NUCLEOTIDE SEQUENCE [LARGE SCALE GENOMIC DNA]</scope>
    <source>
        <strain evidence="1">WM001</strain>
    </source>
</reference>
<keyword evidence="2" id="KW-1185">Reference proteome</keyword>
<name>A0A1R2CDM0_9CILI</name>
<accession>A0A1R2CDM0</accession>
<organism evidence="1 2">
    <name type="scientific">Stentor coeruleus</name>
    <dbReference type="NCBI Taxonomy" id="5963"/>
    <lineage>
        <taxon>Eukaryota</taxon>
        <taxon>Sar</taxon>
        <taxon>Alveolata</taxon>
        <taxon>Ciliophora</taxon>
        <taxon>Postciliodesmatophora</taxon>
        <taxon>Heterotrichea</taxon>
        <taxon>Heterotrichida</taxon>
        <taxon>Stentoridae</taxon>
        <taxon>Stentor</taxon>
    </lineage>
</organism>
<evidence type="ECO:0000313" key="2">
    <source>
        <dbReference type="Proteomes" id="UP000187209"/>
    </source>
</evidence>
<sequence length="176" mass="20207">MEKLKKVYLLLVSKILEKQIIKELCIFKHNCELTSKVRVIGTPESMQCRQGMSRSLEKPQKFKSMTEGHLQRLVDDDFDIPLPNIFEELKSTLQNKALQNDFTFARDPERPKTTKNAHKKNAMSSATIYTNKGIRKNLIKSTPDMLNDLAVVSSSSVLNLRSDKHMSIFSPRKKII</sequence>
<dbReference type="AlphaFoldDB" id="A0A1R2CDM0"/>
<comment type="caution">
    <text evidence="1">The sequence shown here is derived from an EMBL/GenBank/DDBJ whole genome shotgun (WGS) entry which is preliminary data.</text>
</comment>
<gene>
    <name evidence="1" type="ORF">SteCoe_11264</name>
</gene>
<proteinExistence type="predicted"/>
<evidence type="ECO:0000313" key="1">
    <source>
        <dbReference type="EMBL" id="OMJ87114.1"/>
    </source>
</evidence>